<dbReference type="PROSITE" id="PS51257">
    <property type="entry name" value="PROKAR_LIPOPROTEIN"/>
    <property type="match status" value="1"/>
</dbReference>
<keyword evidence="1 4" id="KW-0349">Heme</keyword>
<name>A0A2T4TVV2_9BACT</name>
<dbReference type="GO" id="GO:0020037">
    <property type="term" value="F:heme binding"/>
    <property type="evidence" value="ECO:0007669"/>
    <property type="project" value="InterPro"/>
</dbReference>
<feature type="domain" description="Cytochrome c" evidence="6">
    <location>
        <begin position="29"/>
        <end position="121"/>
    </location>
</feature>
<protein>
    <submittedName>
        <fullName evidence="7">Cytochrome C class I</fullName>
    </submittedName>
</protein>
<dbReference type="AlphaFoldDB" id="A0A2T4TVV2"/>
<feature type="chain" id="PRO_5015420445" evidence="5">
    <location>
        <begin position="31"/>
        <end position="129"/>
    </location>
</feature>
<keyword evidence="2 4" id="KW-0479">Metal-binding</keyword>
<dbReference type="PROSITE" id="PS51007">
    <property type="entry name" value="CYTC"/>
    <property type="match status" value="1"/>
</dbReference>
<evidence type="ECO:0000256" key="4">
    <source>
        <dbReference type="PROSITE-ProRule" id="PRU00433"/>
    </source>
</evidence>
<dbReference type="Gene3D" id="1.10.760.10">
    <property type="entry name" value="Cytochrome c-like domain"/>
    <property type="match status" value="1"/>
</dbReference>
<sequence>MVRKATVQVVLLTALVVGCAGAWTAVPATAEPKAPEKFTTFCVPCHGSAGDGNGPAAAFLNPKPRNLTDGKYMNVRTDAQLINVIKNGSASEKFSPLMSGFGGVLNDMEIKDIVAYIRLLAVPKYQSEK</sequence>
<reference evidence="7 8" key="1">
    <citation type="submission" date="2017-09" db="EMBL/GenBank/DDBJ databases">
        <title>Bloom of a denitrifying methanotroph, Candidatus Methylomirabilis limnetica, in a deep stratified lake.</title>
        <authorList>
            <person name="Graf J.S."/>
            <person name="Marchant H.K."/>
            <person name="Tienken D."/>
            <person name="Hach P.F."/>
            <person name="Brand A."/>
            <person name="Schubert C.J."/>
            <person name="Kuypers M.M."/>
            <person name="Milucka J."/>
        </authorList>
    </citation>
    <scope>NUCLEOTIDE SEQUENCE [LARGE SCALE GENOMIC DNA]</scope>
    <source>
        <strain evidence="7 8">Zug</strain>
    </source>
</reference>
<feature type="signal peptide" evidence="5">
    <location>
        <begin position="1"/>
        <end position="30"/>
    </location>
</feature>
<evidence type="ECO:0000313" key="7">
    <source>
        <dbReference type="EMBL" id="PTL35240.1"/>
    </source>
</evidence>
<organism evidence="7 8">
    <name type="scientific">Candidatus Methylomirabilis limnetica</name>
    <dbReference type="NCBI Taxonomy" id="2033718"/>
    <lineage>
        <taxon>Bacteria</taxon>
        <taxon>Candidatus Methylomirabilota</taxon>
        <taxon>Candidatus Methylomirabilia</taxon>
        <taxon>Candidatus Methylomirabilales</taxon>
        <taxon>Candidatus Methylomirabilaceae</taxon>
        <taxon>Candidatus Methylomirabilis</taxon>
    </lineage>
</organism>
<dbReference type="Pfam" id="PF13442">
    <property type="entry name" value="Cytochrome_CBB3"/>
    <property type="match status" value="1"/>
</dbReference>
<evidence type="ECO:0000256" key="2">
    <source>
        <dbReference type="ARBA" id="ARBA00022723"/>
    </source>
</evidence>
<reference evidence="8" key="2">
    <citation type="journal article" date="2018" name="Environ. Microbiol.">
        <title>Bloom of a denitrifying methanotroph, 'Candidatus Methylomirabilis limnetica', in a deep stratified lake.</title>
        <authorList>
            <person name="Graf J.S."/>
            <person name="Mayr M.J."/>
            <person name="Marchant H.K."/>
            <person name="Tienken D."/>
            <person name="Hach P.F."/>
            <person name="Brand A."/>
            <person name="Schubert C.J."/>
            <person name="Kuypers M.M."/>
            <person name="Milucka J."/>
        </authorList>
    </citation>
    <scope>NUCLEOTIDE SEQUENCE [LARGE SCALE GENOMIC DNA]</scope>
    <source>
        <strain evidence="8">Zug</strain>
    </source>
</reference>
<evidence type="ECO:0000256" key="5">
    <source>
        <dbReference type="SAM" id="SignalP"/>
    </source>
</evidence>
<gene>
    <name evidence="7" type="ORF">CLG94_11105</name>
</gene>
<accession>A0A2T4TVV2</accession>
<comment type="caution">
    <text evidence="7">The sequence shown here is derived from an EMBL/GenBank/DDBJ whole genome shotgun (WGS) entry which is preliminary data.</text>
</comment>
<dbReference type="RefSeq" id="WP_107563550.1">
    <property type="nucleotide sequence ID" value="NZ_NVQC01000028.1"/>
</dbReference>
<dbReference type="InterPro" id="IPR009056">
    <property type="entry name" value="Cyt_c-like_dom"/>
</dbReference>
<evidence type="ECO:0000259" key="6">
    <source>
        <dbReference type="PROSITE" id="PS51007"/>
    </source>
</evidence>
<keyword evidence="8" id="KW-1185">Reference proteome</keyword>
<dbReference type="EMBL" id="NVQC01000028">
    <property type="protein sequence ID" value="PTL35240.1"/>
    <property type="molecule type" value="Genomic_DNA"/>
</dbReference>
<dbReference type="Proteomes" id="UP000241436">
    <property type="component" value="Unassembled WGS sequence"/>
</dbReference>
<evidence type="ECO:0000313" key="8">
    <source>
        <dbReference type="Proteomes" id="UP000241436"/>
    </source>
</evidence>
<dbReference type="GO" id="GO:0009055">
    <property type="term" value="F:electron transfer activity"/>
    <property type="evidence" value="ECO:0007669"/>
    <property type="project" value="InterPro"/>
</dbReference>
<dbReference type="OrthoDB" id="9811281at2"/>
<dbReference type="InterPro" id="IPR036909">
    <property type="entry name" value="Cyt_c-like_dom_sf"/>
</dbReference>
<dbReference type="SUPFAM" id="SSF46626">
    <property type="entry name" value="Cytochrome c"/>
    <property type="match status" value="1"/>
</dbReference>
<proteinExistence type="predicted"/>
<evidence type="ECO:0000256" key="1">
    <source>
        <dbReference type="ARBA" id="ARBA00022617"/>
    </source>
</evidence>
<keyword evidence="3 4" id="KW-0408">Iron</keyword>
<dbReference type="GO" id="GO:0046872">
    <property type="term" value="F:metal ion binding"/>
    <property type="evidence" value="ECO:0007669"/>
    <property type="project" value="UniProtKB-KW"/>
</dbReference>
<evidence type="ECO:0000256" key="3">
    <source>
        <dbReference type="ARBA" id="ARBA00023004"/>
    </source>
</evidence>
<keyword evidence="5" id="KW-0732">Signal</keyword>